<keyword evidence="2 5" id="KW-0812">Transmembrane</keyword>
<evidence type="ECO:0000313" key="7">
    <source>
        <dbReference type="EMBL" id="SUV28979.1"/>
    </source>
</evidence>
<keyword evidence="4 5" id="KW-0472">Membrane</keyword>
<evidence type="ECO:0000256" key="4">
    <source>
        <dbReference type="ARBA" id="ARBA00023136"/>
    </source>
</evidence>
<protein>
    <submittedName>
        <fullName evidence="7">Surface-like protein</fullName>
    </submittedName>
</protein>
<dbReference type="AlphaFoldDB" id="A0A380YJG4"/>
<feature type="transmembrane region" description="Helical" evidence="5">
    <location>
        <begin position="146"/>
        <end position="165"/>
    </location>
</feature>
<gene>
    <name evidence="7" type="ORF">NCTC11155_00940</name>
</gene>
<dbReference type="InterPro" id="IPR051533">
    <property type="entry name" value="WaaL-like"/>
</dbReference>
<dbReference type="GO" id="GO:0016020">
    <property type="term" value="C:membrane"/>
    <property type="evidence" value="ECO:0007669"/>
    <property type="project" value="UniProtKB-SubCell"/>
</dbReference>
<dbReference type="RefSeq" id="WP_004290092.1">
    <property type="nucleotide sequence ID" value="NZ_CABKNQ010000019.1"/>
</dbReference>
<feature type="transmembrane region" description="Helical" evidence="5">
    <location>
        <begin position="294"/>
        <end position="315"/>
    </location>
</feature>
<evidence type="ECO:0000256" key="5">
    <source>
        <dbReference type="SAM" id="Phobius"/>
    </source>
</evidence>
<dbReference type="InterPro" id="IPR007016">
    <property type="entry name" value="O-antigen_ligase-rel_domated"/>
</dbReference>
<dbReference type="Pfam" id="PF04932">
    <property type="entry name" value="Wzy_C"/>
    <property type="match status" value="1"/>
</dbReference>
<accession>A0A380YJG4</accession>
<dbReference type="OrthoDB" id="783093at2"/>
<feature type="transmembrane region" description="Helical" evidence="5">
    <location>
        <begin position="228"/>
        <end position="246"/>
    </location>
</feature>
<feature type="transmembrane region" description="Helical" evidence="5">
    <location>
        <begin position="392"/>
        <end position="414"/>
    </location>
</feature>
<feature type="domain" description="O-antigen ligase-related" evidence="6">
    <location>
        <begin position="258"/>
        <end position="399"/>
    </location>
</feature>
<evidence type="ECO:0000256" key="3">
    <source>
        <dbReference type="ARBA" id="ARBA00022989"/>
    </source>
</evidence>
<evidence type="ECO:0000313" key="8">
    <source>
        <dbReference type="Proteomes" id="UP000254424"/>
    </source>
</evidence>
<feature type="transmembrane region" description="Helical" evidence="5">
    <location>
        <begin position="253"/>
        <end position="274"/>
    </location>
</feature>
<feature type="transmembrane region" description="Helical" evidence="5">
    <location>
        <begin position="82"/>
        <end position="103"/>
    </location>
</feature>
<feature type="transmembrane region" description="Helical" evidence="5">
    <location>
        <begin position="115"/>
        <end position="134"/>
    </location>
</feature>
<evidence type="ECO:0000256" key="2">
    <source>
        <dbReference type="ARBA" id="ARBA00022692"/>
    </source>
</evidence>
<evidence type="ECO:0000256" key="1">
    <source>
        <dbReference type="ARBA" id="ARBA00004141"/>
    </source>
</evidence>
<comment type="subcellular location">
    <subcellularLocation>
        <location evidence="1">Membrane</location>
        <topology evidence="1">Multi-pass membrane protein</topology>
    </subcellularLocation>
</comment>
<proteinExistence type="predicted"/>
<organism evidence="7 8">
    <name type="scientific">Bacteroides eggerthii</name>
    <dbReference type="NCBI Taxonomy" id="28111"/>
    <lineage>
        <taxon>Bacteria</taxon>
        <taxon>Pseudomonadati</taxon>
        <taxon>Bacteroidota</taxon>
        <taxon>Bacteroidia</taxon>
        <taxon>Bacteroidales</taxon>
        <taxon>Bacteroidaceae</taxon>
        <taxon>Bacteroides</taxon>
    </lineage>
</organism>
<reference evidence="7 8" key="1">
    <citation type="submission" date="2018-06" db="EMBL/GenBank/DDBJ databases">
        <authorList>
            <consortium name="Pathogen Informatics"/>
            <person name="Doyle S."/>
        </authorList>
    </citation>
    <scope>NUCLEOTIDE SEQUENCE [LARGE SCALE GENOMIC DNA]</scope>
    <source>
        <strain evidence="7 8">NCTC11155</strain>
    </source>
</reference>
<sequence>MIERGYISPKVLLYAGLVAGLAAIVVCSSSGLLAGVIAIMFLPAALYYLIQTIRFPIVAFYGLFVLNYFITSIIRYGNLSGFSVVMDIGLFCTLFAALVHSILTQKLPWNNGINVLTIGCALWAIYCFLEVGNPTAVFEAWSTSRGIIYTGFIVTFLGSVLINRLRYVKHILFILSILVLLASLKALIQKYIGFDPLERAWLDQGGAKTHIIATGTRYFSFFTDAGNLGSNMGMAGIVYGIITIYSSNRQTKIYYGIVALLGIYTMFLSGTRGAMAVPLGGLMLFGLISKKAHLVLSTAFLGILIYLFFAHTYIGQSNPMIRRMRTAFHPTEDASFNVRAENKKKLAVYLKNRPFGEGLGLGGVEAQRFAHRVTTTIPHDSTYVKLWMETGIVGLCLYLSILIASLLRACYIVMFRVRNNELRGLLTAMLCGVFGLMVSAYGNAFFNQFPTQIIVFTFLAAALNGQRIDSYIDKEIKQNK</sequence>
<feature type="transmembrane region" description="Helical" evidence="5">
    <location>
        <begin position="426"/>
        <end position="446"/>
    </location>
</feature>
<feature type="transmembrane region" description="Helical" evidence="5">
    <location>
        <begin position="7"/>
        <end position="26"/>
    </location>
</feature>
<dbReference type="Proteomes" id="UP000254424">
    <property type="component" value="Unassembled WGS sequence"/>
</dbReference>
<feature type="transmembrane region" description="Helical" evidence="5">
    <location>
        <begin position="57"/>
        <end position="76"/>
    </location>
</feature>
<dbReference type="GeneID" id="93070871"/>
<keyword evidence="3 5" id="KW-1133">Transmembrane helix</keyword>
<evidence type="ECO:0000259" key="6">
    <source>
        <dbReference type="Pfam" id="PF04932"/>
    </source>
</evidence>
<feature type="transmembrane region" description="Helical" evidence="5">
    <location>
        <begin position="172"/>
        <end position="192"/>
    </location>
</feature>
<name>A0A380YJG4_9BACE</name>
<dbReference type="PANTHER" id="PTHR37422">
    <property type="entry name" value="TEICHURONIC ACID BIOSYNTHESIS PROTEIN TUAE"/>
    <property type="match status" value="1"/>
</dbReference>
<dbReference type="STRING" id="483216.BACEGG_01803"/>
<dbReference type="EMBL" id="UFSX01000001">
    <property type="protein sequence ID" value="SUV28979.1"/>
    <property type="molecule type" value="Genomic_DNA"/>
</dbReference>
<feature type="transmembrane region" description="Helical" evidence="5">
    <location>
        <begin position="32"/>
        <end position="50"/>
    </location>
</feature>
<dbReference type="PANTHER" id="PTHR37422:SF13">
    <property type="entry name" value="LIPOPOLYSACCHARIDE BIOSYNTHESIS PROTEIN PA4999-RELATED"/>
    <property type="match status" value="1"/>
</dbReference>